<dbReference type="SUPFAM" id="SSF143800">
    <property type="entry name" value="L28p-like"/>
    <property type="match status" value="1"/>
</dbReference>
<gene>
    <name evidence="5 6" type="primary">rpmB</name>
    <name evidence="6" type="ORF">CLOTH_01980</name>
</gene>
<evidence type="ECO:0000256" key="1">
    <source>
        <dbReference type="ARBA" id="ARBA00008760"/>
    </source>
</evidence>
<dbReference type="STRING" id="29349.CLOTH_01980"/>
<dbReference type="EMBL" id="MZGW01000001">
    <property type="protein sequence ID" value="OPJ56916.1"/>
    <property type="molecule type" value="Genomic_DNA"/>
</dbReference>
<evidence type="ECO:0000256" key="4">
    <source>
        <dbReference type="ARBA" id="ARBA00035174"/>
    </source>
</evidence>
<keyword evidence="3 5" id="KW-0687">Ribonucleoprotein</keyword>
<reference evidence="6 7" key="1">
    <citation type="submission" date="2017-03" db="EMBL/GenBank/DDBJ databases">
        <title>Genome sequence of Clostridium thermoalcaliphilum DSM 7309.</title>
        <authorList>
            <person name="Poehlein A."/>
            <person name="Daniel R."/>
        </authorList>
    </citation>
    <scope>NUCLEOTIDE SEQUENCE [LARGE SCALE GENOMIC DNA]</scope>
    <source>
        <strain evidence="6 7">DSM 7309</strain>
    </source>
</reference>
<evidence type="ECO:0000256" key="2">
    <source>
        <dbReference type="ARBA" id="ARBA00022980"/>
    </source>
</evidence>
<keyword evidence="2 5" id="KW-0689">Ribosomal protein</keyword>
<dbReference type="GO" id="GO:1990904">
    <property type="term" value="C:ribonucleoprotein complex"/>
    <property type="evidence" value="ECO:0007669"/>
    <property type="project" value="UniProtKB-KW"/>
</dbReference>
<keyword evidence="7" id="KW-1185">Reference proteome</keyword>
<evidence type="ECO:0000256" key="3">
    <source>
        <dbReference type="ARBA" id="ARBA00023274"/>
    </source>
</evidence>
<accession>A0A1V4IAF4</accession>
<dbReference type="InterPro" id="IPR034704">
    <property type="entry name" value="Ribosomal_bL28/bL31-like_sf"/>
</dbReference>
<comment type="similarity">
    <text evidence="1 5">Belongs to the bacterial ribosomal protein bL28 family.</text>
</comment>
<dbReference type="RefSeq" id="WP_079410311.1">
    <property type="nucleotide sequence ID" value="NZ_MZGW01000001.1"/>
</dbReference>
<dbReference type="GO" id="GO:0006412">
    <property type="term" value="P:translation"/>
    <property type="evidence" value="ECO:0007669"/>
    <property type="project" value="UniProtKB-UniRule"/>
</dbReference>
<name>A0A1V4IAF4_9FIRM</name>
<dbReference type="GO" id="GO:0003735">
    <property type="term" value="F:structural constituent of ribosome"/>
    <property type="evidence" value="ECO:0007669"/>
    <property type="project" value="InterPro"/>
</dbReference>
<dbReference type="InterPro" id="IPR050096">
    <property type="entry name" value="Bacterial_rp_bL28"/>
</dbReference>
<protein>
    <recommendedName>
        <fullName evidence="4 5">Large ribosomal subunit protein bL28</fullName>
    </recommendedName>
</protein>
<dbReference type="Gene3D" id="2.30.170.40">
    <property type="entry name" value="Ribosomal protein L28/L24"/>
    <property type="match status" value="1"/>
</dbReference>
<dbReference type="AlphaFoldDB" id="A0A1V4IAF4"/>
<dbReference type="HAMAP" id="MF_00373">
    <property type="entry name" value="Ribosomal_bL28"/>
    <property type="match status" value="1"/>
</dbReference>
<comment type="caution">
    <text evidence="6">The sequence shown here is derived from an EMBL/GenBank/DDBJ whole genome shotgun (WGS) entry which is preliminary data.</text>
</comment>
<sequence length="63" mass="7013">MARVCEVCAKGIVSGNQVSHSNRHNKRTWAPNLRRVRAIVNGTPKRVNVCTRCLRSGSVQRAI</sequence>
<dbReference type="Proteomes" id="UP000190140">
    <property type="component" value="Unassembled WGS sequence"/>
</dbReference>
<dbReference type="NCBIfam" id="TIGR00009">
    <property type="entry name" value="L28"/>
    <property type="match status" value="1"/>
</dbReference>
<dbReference type="GO" id="GO:0005840">
    <property type="term" value="C:ribosome"/>
    <property type="evidence" value="ECO:0007669"/>
    <property type="project" value="UniProtKB-KW"/>
</dbReference>
<dbReference type="InterPro" id="IPR026569">
    <property type="entry name" value="Ribosomal_bL28"/>
</dbReference>
<evidence type="ECO:0000256" key="5">
    <source>
        <dbReference type="HAMAP-Rule" id="MF_00373"/>
    </source>
</evidence>
<evidence type="ECO:0000313" key="6">
    <source>
        <dbReference type="EMBL" id="OPJ56916.1"/>
    </source>
</evidence>
<dbReference type="PANTHER" id="PTHR39080">
    <property type="entry name" value="50S RIBOSOMAL PROTEIN L28"/>
    <property type="match status" value="1"/>
</dbReference>
<dbReference type="InterPro" id="IPR037147">
    <property type="entry name" value="Ribosomal_bL28_sf"/>
</dbReference>
<evidence type="ECO:0000313" key="7">
    <source>
        <dbReference type="Proteomes" id="UP000190140"/>
    </source>
</evidence>
<dbReference type="Pfam" id="PF00830">
    <property type="entry name" value="Ribosomal_L28"/>
    <property type="match status" value="1"/>
</dbReference>
<organism evidence="6 7">
    <name type="scientific">Alkalithermobacter paradoxus</name>
    <dbReference type="NCBI Taxonomy" id="29349"/>
    <lineage>
        <taxon>Bacteria</taxon>
        <taxon>Bacillati</taxon>
        <taxon>Bacillota</taxon>
        <taxon>Clostridia</taxon>
        <taxon>Peptostreptococcales</taxon>
        <taxon>Tepidibacteraceae</taxon>
        <taxon>Alkalithermobacter</taxon>
    </lineage>
</organism>
<proteinExistence type="inferred from homology"/>
<dbReference type="InterPro" id="IPR001383">
    <property type="entry name" value="Ribosomal_bL28_bact-type"/>
</dbReference>
<dbReference type="PANTHER" id="PTHR39080:SF1">
    <property type="entry name" value="LARGE RIBOSOMAL SUBUNIT PROTEIN BL28A"/>
    <property type="match status" value="1"/>
</dbReference>
<dbReference type="OrthoDB" id="9805609at2"/>